<evidence type="ECO:0000313" key="2">
    <source>
        <dbReference type="EMBL" id="AFZ55285.1"/>
    </source>
</evidence>
<dbReference type="Pfam" id="PF08972">
    <property type="entry name" value="DUF1902"/>
    <property type="match status" value="1"/>
</dbReference>
<dbReference type="InterPro" id="IPR035069">
    <property type="entry name" value="TTHA1013/TTHA0281-like"/>
</dbReference>
<dbReference type="eggNOG" id="COG1598">
    <property type="taxonomic scope" value="Bacteria"/>
</dbReference>
<dbReference type="InterPro" id="IPR015066">
    <property type="entry name" value="DUF1902"/>
</dbReference>
<evidence type="ECO:0000259" key="1">
    <source>
        <dbReference type="Pfam" id="PF08972"/>
    </source>
</evidence>
<evidence type="ECO:0000313" key="3">
    <source>
        <dbReference type="Proteomes" id="UP000010480"/>
    </source>
</evidence>
<organism evidence="2 3">
    <name type="scientific">Cyanobacterium aponinum (strain PCC 10605)</name>
    <dbReference type="NCBI Taxonomy" id="755178"/>
    <lineage>
        <taxon>Bacteria</taxon>
        <taxon>Bacillati</taxon>
        <taxon>Cyanobacteriota</taxon>
        <taxon>Cyanophyceae</taxon>
        <taxon>Oscillatoriophycideae</taxon>
        <taxon>Chroococcales</taxon>
        <taxon>Geminocystaceae</taxon>
        <taxon>Cyanobacterium</taxon>
    </lineage>
</organism>
<dbReference type="OrthoDB" id="5421907at2"/>
<dbReference type="Gene3D" id="3.30.2390.10">
    <property type="entry name" value="TTHA1013-like"/>
    <property type="match status" value="1"/>
</dbReference>
<gene>
    <name evidence="2" type="ordered locus">Cyan10605_3239</name>
</gene>
<name>K9Z9M8_CYAAP</name>
<sequence length="79" mass="9211">MKTLIRLKIEMFKEDNITYFVATSDDLEGLVAEGETIEQVLEIAQDVAKILLEFEQNNNNKNIIKDIPNEFEYPLFMEV</sequence>
<reference evidence="3" key="1">
    <citation type="journal article" date="2013" name="Proc. Natl. Acad. Sci. U.S.A.">
        <title>Improving the coverage of the cyanobacterial phylum using diversity-driven genome sequencing.</title>
        <authorList>
            <person name="Shih P.M."/>
            <person name="Wu D."/>
            <person name="Latifi A."/>
            <person name="Axen S.D."/>
            <person name="Fewer D.P."/>
            <person name="Talla E."/>
            <person name="Calteau A."/>
            <person name="Cai F."/>
            <person name="Tandeau de Marsac N."/>
            <person name="Rippka R."/>
            <person name="Herdman M."/>
            <person name="Sivonen K."/>
            <person name="Coursin T."/>
            <person name="Laurent T."/>
            <person name="Goodwin L."/>
            <person name="Nolan M."/>
            <person name="Davenport K.W."/>
            <person name="Han C.S."/>
            <person name="Rubin E.M."/>
            <person name="Eisen J.A."/>
            <person name="Woyke T."/>
            <person name="Gugger M."/>
            <person name="Kerfeld C.A."/>
        </authorList>
    </citation>
    <scope>NUCLEOTIDE SEQUENCE [LARGE SCALE GENOMIC DNA]</scope>
    <source>
        <strain evidence="3">PCC 10605</strain>
    </source>
</reference>
<keyword evidence="3" id="KW-1185">Reference proteome</keyword>
<dbReference type="KEGG" id="can:Cyan10605_3239"/>
<dbReference type="HOGENOM" id="CLU_181344_1_0_3"/>
<feature type="domain" description="DUF1902" evidence="1">
    <location>
        <begin position="15"/>
        <end position="58"/>
    </location>
</feature>
<dbReference type="STRING" id="755178.Cyan10605_3239"/>
<dbReference type="AlphaFoldDB" id="K9Z9M8"/>
<dbReference type="Proteomes" id="UP000010480">
    <property type="component" value="Chromosome"/>
</dbReference>
<dbReference type="RefSeq" id="WP_015221003.1">
    <property type="nucleotide sequence ID" value="NC_019776.1"/>
</dbReference>
<accession>K9Z9M8</accession>
<protein>
    <submittedName>
        <fullName evidence="2">Uncharacterized protein family UPF0150</fullName>
    </submittedName>
</protein>
<proteinExistence type="predicted"/>
<dbReference type="EMBL" id="CP003947">
    <property type="protein sequence ID" value="AFZ55285.1"/>
    <property type="molecule type" value="Genomic_DNA"/>
</dbReference>
<dbReference type="SUPFAM" id="SSF143100">
    <property type="entry name" value="TTHA1013/TTHA0281-like"/>
    <property type="match status" value="1"/>
</dbReference>